<name>A0ABP0H9Z4_9DINO</name>
<organism evidence="1 2">
    <name type="scientific">Durusdinium trenchii</name>
    <dbReference type="NCBI Taxonomy" id="1381693"/>
    <lineage>
        <taxon>Eukaryota</taxon>
        <taxon>Sar</taxon>
        <taxon>Alveolata</taxon>
        <taxon>Dinophyceae</taxon>
        <taxon>Suessiales</taxon>
        <taxon>Symbiodiniaceae</taxon>
        <taxon>Durusdinium</taxon>
    </lineage>
</organism>
<dbReference type="EMBL" id="CAXAMM010000291">
    <property type="protein sequence ID" value="CAK8986872.1"/>
    <property type="molecule type" value="Genomic_DNA"/>
</dbReference>
<keyword evidence="2" id="KW-1185">Reference proteome</keyword>
<reference evidence="1 2" key="1">
    <citation type="submission" date="2024-02" db="EMBL/GenBank/DDBJ databases">
        <authorList>
            <person name="Chen Y."/>
            <person name="Shah S."/>
            <person name="Dougan E. K."/>
            <person name="Thang M."/>
            <person name="Chan C."/>
        </authorList>
    </citation>
    <scope>NUCLEOTIDE SEQUENCE [LARGE SCALE GENOMIC DNA]</scope>
</reference>
<protein>
    <submittedName>
        <fullName evidence="1">SAM domain-containing protein</fullName>
    </submittedName>
</protein>
<evidence type="ECO:0000313" key="2">
    <source>
        <dbReference type="Proteomes" id="UP001642464"/>
    </source>
</evidence>
<sequence length="220" mass="25812">MRNWHIKRWWGWRWKPEMESYEAQVNRSDALWDADVQEINQELEKIEDELQDLKDQEERLNENIADLKKKNTGDFWEDVLEGVGLISAESEVKDNVERVKMIRTELLQAVKETGIADFYQAAQMIFHHQTSKVLLKETTQKSSQVAARMNEFASQVRQLMLDDNGTQLAEALFIVNQEHQKQFQMLKNSQRQVQVFQQLIDQSRIPDLLALALPEQNKTG</sequence>
<gene>
    <name evidence="1" type="ORF">SCF082_LOCUS738</name>
</gene>
<dbReference type="Proteomes" id="UP001642464">
    <property type="component" value="Unassembled WGS sequence"/>
</dbReference>
<evidence type="ECO:0000313" key="1">
    <source>
        <dbReference type="EMBL" id="CAK8986872.1"/>
    </source>
</evidence>
<proteinExistence type="predicted"/>
<comment type="caution">
    <text evidence="1">The sequence shown here is derived from an EMBL/GenBank/DDBJ whole genome shotgun (WGS) entry which is preliminary data.</text>
</comment>
<accession>A0ABP0H9Z4</accession>